<dbReference type="Pfam" id="PF13602">
    <property type="entry name" value="ADH_zinc_N_2"/>
    <property type="match status" value="1"/>
</dbReference>
<gene>
    <name evidence="4" type="ORF">TCIL3000_3_3020</name>
</gene>
<sequence length="339" mass="36631">MKSMRAVTLRAFGAADMMQIMQVPEPTLTYPSDVLIKVMAAGVNRADISQRQGHYPPPTGASEIMGLEVSGVVLKTGRDVSRFKEGDRVMALLSGGGYAQAAVAHEGSVMKIPDGFSFVEAAAIPEAFLTAWQLLSVHGSLREGQCVLIHAAASGVGTAAMQLADKYFKAKVIGTCSLAKVEFCRKFASIVIDRTPDTSGNCFSQKVRETIGENSVNLIVDPVVGGSYLSEDATVLAQDGKIVVIAFMGGSKVTLNTSTLLRKRGTLIFSKLRDQTNQYKASMVEDFEREIFPYLKERTIAPVVQRTFAMEDVAEAHTFIENNMTNGKIVLTMSSSLDE</sequence>
<organism evidence="4">
    <name type="scientific">Trypanosoma congolense (strain IL3000)</name>
    <dbReference type="NCBI Taxonomy" id="1068625"/>
    <lineage>
        <taxon>Eukaryota</taxon>
        <taxon>Discoba</taxon>
        <taxon>Euglenozoa</taxon>
        <taxon>Kinetoplastea</taxon>
        <taxon>Metakinetoplastina</taxon>
        <taxon>Trypanosomatida</taxon>
        <taxon>Trypanosomatidae</taxon>
        <taxon>Trypanosoma</taxon>
        <taxon>Nannomonas</taxon>
    </lineage>
</organism>
<keyword evidence="1" id="KW-0521">NADP</keyword>
<evidence type="ECO:0000256" key="1">
    <source>
        <dbReference type="ARBA" id="ARBA00022857"/>
    </source>
</evidence>
<dbReference type="SUPFAM" id="SSF51735">
    <property type="entry name" value="NAD(P)-binding Rossmann-fold domains"/>
    <property type="match status" value="1"/>
</dbReference>
<dbReference type="InterPro" id="IPR020843">
    <property type="entry name" value="ER"/>
</dbReference>
<dbReference type="Pfam" id="PF08240">
    <property type="entry name" value="ADH_N"/>
    <property type="match status" value="1"/>
</dbReference>
<dbReference type="Gene3D" id="3.40.50.720">
    <property type="entry name" value="NAD(P)-binding Rossmann-like Domain"/>
    <property type="match status" value="1"/>
</dbReference>
<dbReference type="EMBL" id="HE575316">
    <property type="protein sequence ID" value="CCC89868.1"/>
    <property type="molecule type" value="Genomic_DNA"/>
</dbReference>
<evidence type="ECO:0000313" key="4">
    <source>
        <dbReference type="EMBL" id="CCC89868.1"/>
    </source>
</evidence>
<dbReference type="InterPro" id="IPR036291">
    <property type="entry name" value="NAD(P)-bd_dom_sf"/>
</dbReference>
<reference evidence="4" key="1">
    <citation type="journal article" date="2012" name="Proc. Natl. Acad. Sci. U.S.A.">
        <title>Antigenic diversity is generated by distinct evolutionary mechanisms in African trypanosome species.</title>
        <authorList>
            <person name="Jackson A.P."/>
            <person name="Berry A."/>
            <person name="Aslett M."/>
            <person name="Allison H.C."/>
            <person name="Burton P."/>
            <person name="Vavrova-Anderson J."/>
            <person name="Brown R."/>
            <person name="Browne H."/>
            <person name="Corton N."/>
            <person name="Hauser H."/>
            <person name="Gamble J."/>
            <person name="Gilderthorp R."/>
            <person name="Marcello L."/>
            <person name="McQuillan J."/>
            <person name="Otto T.D."/>
            <person name="Quail M.A."/>
            <person name="Sanders M.J."/>
            <person name="van Tonder A."/>
            <person name="Ginger M.L."/>
            <person name="Field M.C."/>
            <person name="Barry J.D."/>
            <person name="Hertz-Fowler C."/>
            <person name="Berriman M."/>
        </authorList>
    </citation>
    <scope>NUCLEOTIDE SEQUENCE</scope>
    <source>
        <strain evidence="4">IL3000</strain>
    </source>
</reference>
<feature type="domain" description="Enoyl reductase (ER)" evidence="3">
    <location>
        <begin position="13"/>
        <end position="331"/>
    </location>
</feature>
<evidence type="ECO:0000259" key="3">
    <source>
        <dbReference type="SMART" id="SM00829"/>
    </source>
</evidence>
<protein>
    <submittedName>
        <fullName evidence="4">Putative oxidoreductase</fullName>
    </submittedName>
</protein>
<dbReference type="InterPro" id="IPR011032">
    <property type="entry name" value="GroES-like_sf"/>
</dbReference>
<dbReference type="PANTHER" id="PTHR48106:SF18">
    <property type="entry name" value="QUINONE OXIDOREDUCTASE PIG3"/>
    <property type="match status" value="1"/>
</dbReference>
<dbReference type="SUPFAM" id="SSF50129">
    <property type="entry name" value="GroES-like"/>
    <property type="match status" value="1"/>
</dbReference>
<dbReference type="CDD" id="cd05276">
    <property type="entry name" value="p53_inducible_oxidoreductase"/>
    <property type="match status" value="1"/>
</dbReference>
<dbReference type="GO" id="GO:0016651">
    <property type="term" value="F:oxidoreductase activity, acting on NAD(P)H"/>
    <property type="evidence" value="ECO:0007669"/>
    <property type="project" value="TreeGrafter"/>
</dbReference>
<proteinExistence type="predicted"/>
<dbReference type="PANTHER" id="PTHR48106">
    <property type="entry name" value="QUINONE OXIDOREDUCTASE PIG3-RELATED"/>
    <property type="match status" value="1"/>
</dbReference>
<dbReference type="InterPro" id="IPR013154">
    <property type="entry name" value="ADH-like_N"/>
</dbReference>
<name>G0UKG3_TRYCI</name>
<dbReference type="InterPro" id="IPR014189">
    <property type="entry name" value="Quinone_OxRdtase_PIG3"/>
</dbReference>
<dbReference type="NCBIfam" id="TIGR02824">
    <property type="entry name" value="quinone_pig3"/>
    <property type="match status" value="1"/>
</dbReference>
<dbReference type="AlphaFoldDB" id="G0UKG3"/>
<dbReference type="GO" id="GO:0070402">
    <property type="term" value="F:NADPH binding"/>
    <property type="evidence" value="ECO:0007669"/>
    <property type="project" value="TreeGrafter"/>
</dbReference>
<accession>G0UKG3</accession>
<evidence type="ECO:0000256" key="2">
    <source>
        <dbReference type="ARBA" id="ARBA00023002"/>
    </source>
</evidence>
<dbReference type="VEuPathDB" id="TriTrypDB:TcIL3000_3_3020"/>
<keyword evidence="2" id="KW-0560">Oxidoreductase</keyword>
<dbReference type="Gene3D" id="3.90.180.10">
    <property type="entry name" value="Medium-chain alcohol dehydrogenases, catalytic domain"/>
    <property type="match status" value="1"/>
</dbReference>
<dbReference type="SMART" id="SM00829">
    <property type="entry name" value="PKS_ER"/>
    <property type="match status" value="1"/>
</dbReference>